<dbReference type="GO" id="GO:0005874">
    <property type="term" value="C:microtubule"/>
    <property type="evidence" value="ECO:0007669"/>
    <property type="project" value="TreeGrafter"/>
</dbReference>
<dbReference type="AlphaFoldDB" id="A0A067MQP4"/>
<reference evidence="6" key="1">
    <citation type="journal article" date="2014" name="Proc. Natl. Acad. Sci. U.S.A.">
        <title>Extensive sampling of basidiomycete genomes demonstrates inadequacy of the white-rot/brown-rot paradigm for wood decay fungi.</title>
        <authorList>
            <person name="Riley R."/>
            <person name="Salamov A.A."/>
            <person name="Brown D.W."/>
            <person name="Nagy L.G."/>
            <person name="Floudas D."/>
            <person name="Held B.W."/>
            <person name="Levasseur A."/>
            <person name="Lombard V."/>
            <person name="Morin E."/>
            <person name="Otillar R."/>
            <person name="Lindquist E.A."/>
            <person name="Sun H."/>
            <person name="LaButti K.M."/>
            <person name="Schmutz J."/>
            <person name="Jabbour D."/>
            <person name="Luo H."/>
            <person name="Baker S.E."/>
            <person name="Pisabarro A.G."/>
            <person name="Walton J.D."/>
            <person name="Blanchette R.A."/>
            <person name="Henrissat B."/>
            <person name="Martin F."/>
            <person name="Cullen D."/>
            <person name="Hibbett D.S."/>
            <person name="Grigoriev I.V."/>
        </authorList>
    </citation>
    <scope>NUCLEOTIDE SEQUENCE [LARGE SCALE GENOMIC DNA]</scope>
    <source>
        <strain evidence="6">FD-172 SS1</strain>
    </source>
</reference>
<evidence type="ECO:0000313" key="6">
    <source>
        <dbReference type="Proteomes" id="UP000027195"/>
    </source>
</evidence>
<dbReference type="InterPro" id="IPR022812">
    <property type="entry name" value="Dynamin"/>
</dbReference>
<dbReference type="PROSITE" id="PS51718">
    <property type="entry name" value="G_DYNAMIN_2"/>
    <property type="match status" value="1"/>
</dbReference>
<dbReference type="Gene3D" id="3.40.50.300">
    <property type="entry name" value="P-loop containing nucleotide triphosphate hydrolases"/>
    <property type="match status" value="1"/>
</dbReference>
<dbReference type="HOGENOM" id="CLU_008964_4_1_1"/>
<dbReference type="PANTHER" id="PTHR11566">
    <property type="entry name" value="DYNAMIN"/>
    <property type="match status" value="1"/>
</dbReference>
<dbReference type="InterPro" id="IPR003130">
    <property type="entry name" value="GED"/>
</dbReference>
<dbReference type="Pfam" id="PF02212">
    <property type="entry name" value="GED"/>
    <property type="match status" value="1"/>
</dbReference>
<evidence type="ECO:0000256" key="2">
    <source>
        <dbReference type="ARBA" id="ARBA00023134"/>
    </source>
</evidence>
<accession>A0A067MQP4</accession>
<dbReference type="InterPro" id="IPR020850">
    <property type="entry name" value="GED_dom"/>
</dbReference>
<dbReference type="Pfam" id="PF00350">
    <property type="entry name" value="Dynamin_N"/>
    <property type="match status" value="1"/>
</dbReference>
<name>A0A067MQP4_BOTB1</name>
<evidence type="ECO:0000259" key="3">
    <source>
        <dbReference type="PROSITE" id="PS51388"/>
    </source>
</evidence>
<dbReference type="GO" id="GO:0008017">
    <property type="term" value="F:microtubule binding"/>
    <property type="evidence" value="ECO:0007669"/>
    <property type="project" value="TreeGrafter"/>
</dbReference>
<gene>
    <name evidence="5" type="ORF">BOTBODRAFT_63785</name>
</gene>
<dbReference type="GO" id="GO:0005886">
    <property type="term" value="C:plasma membrane"/>
    <property type="evidence" value="ECO:0007669"/>
    <property type="project" value="TreeGrafter"/>
</dbReference>
<dbReference type="InterPro" id="IPR000375">
    <property type="entry name" value="Dynamin_stalk"/>
</dbReference>
<keyword evidence="1" id="KW-0547">Nucleotide-binding</keyword>
<keyword evidence="2" id="KW-0342">GTP-binding</keyword>
<dbReference type="Gene3D" id="1.20.120.1240">
    <property type="entry name" value="Dynamin, middle domain"/>
    <property type="match status" value="1"/>
</dbReference>
<proteinExistence type="predicted"/>
<dbReference type="GO" id="GO:0005737">
    <property type="term" value="C:cytoplasm"/>
    <property type="evidence" value="ECO:0007669"/>
    <property type="project" value="TreeGrafter"/>
</dbReference>
<dbReference type="Pfam" id="PF01031">
    <property type="entry name" value="Dynamin_M"/>
    <property type="match status" value="1"/>
</dbReference>
<dbReference type="GO" id="GO:0005525">
    <property type="term" value="F:GTP binding"/>
    <property type="evidence" value="ECO:0007669"/>
    <property type="project" value="InterPro"/>
</dbReference>
<dbReference type="SMART" id="SM00053">
    <property type="entry name" value="DYNc"/>
    <property type="match status" value="1"/>
</dbReference>
<dbReference type="InterPro" id="IPR045063">
    <property type="entry name" value="Dynamin_N"/>
</dbReference>
<protein>
    <recommendedName>
        <fullName evidence="7">GED domain-containing protein</fullName>
    </recommendedName>
</protein>
<keyword evidence="6" id="KW-1185">Reference proteome</keyword>
<evidence type="ECO:0000256" key="1">
    <source>
        <dbReference type="ARBA" id="ARBA00022741"/>
    </source>
</evidence>
<dbReference type="STRING" id="930990.A0A067MQP4"/>
<sequence>MASRLETLSTSNYAARRKELMQLTKRLRGVGAQADVDLPRIAVIGNQSAGKSSLVEAISGITVPRDSGTCTRCPMECRLSASTEPWYCQVSLRFEYDEYRKPLKDVREVAFGPSLSFNEKADVELVLRRAQTAILNPNIPHTDFLSLSVDELRNYRQDSTLKFSRNVVCLDISGPNLTDLSFVDLPGIIQNDEPEIVQLVEDLVVSHIRGNCLIMIALPMTDDIENQRAARLAKQEDETGQRTIGVLTKPDYLTSGSTKRRQEWLDVVEGRSAHKLRHGYFVTRQPDDDERAQGITAERARQVEMEFFNTQTPWNNSTEPRRFGTVNLTDSLSKLLTDIINKSLPGLRSEVQSSLDKCRETLAKLPRPIEDPSSEVLHLIAEFSSELKAYVNGLPGHEKLVQKNRLTHEKFKADIRRTVPRFIPFEDASQNDFDETCDDEDASVDSDDCECQPMYLNDMRAHIKATITWELPGNVPYHAKAALIANITKMWNNPAHHCFNAVAGALEKLLRKMIDHKFNRFAALQAQMTVLVSEVVKQQQVAALATLGLILQFEGPPLYTQNTHYNSAVRERWLTKYKHARRPKDSPLPSKVPSQGGPGWVTPLSEAVQEALASLTRAGFSVKEEDLVRLEPVDEYEEELGVMADVRAYFQVAYKRVIDYIPLTIEHTFVRAIANGMQESLIKGLKLGEDDSKQRCAMFLNEDENIILQREDLEAKQHRLEQAHQELLNFGGL</sequence>
<dbReference type="SMART" id="SM00302">
    <property type="entry name" value="GED"/>
    <property type="match status" value="1"/>
</dbReference>
<dbReference type="PRINTS" id="PR00195">
    <property type="entry name" value="DYNAMIN"/>
</dbReference>
<evidence type="ECO:0000313" key="5">
    <source>
        <dbReference type="EMBL" id="KDQ18068.1"/>
    </source>
</evidence>
<dbReference type="InterPro" id="IPR030381">
    <property type="entry name" value="G_DYNAMIN_dom"/>
</dbReference>
<dbReference type="InterPro" id="IPR027417">
    <property type="entry name" value="P-loop_NTPase"/>
</dbReference>
<dbReference type="InParanoid" id="A0A067MQP4"/>
<dbReference type="GO" id="GO:0003924">
    <property type="term" value="F:GTPase activity"/>
    <property type="evidence" value="ECO:0007669"/>
    <property type="project" value="InterPro"/>
</dbReference>
<evidence type="ECO:0008006" key="7">
    <source>
        <dbReference type="Google" id="ProtNLM"/>
    </source>
</evidence>
<dbReference type="InterPro" id="IPR001401">
    <property type="entry name" value="Dynamin_GTPase"/>
</dbReference>
<dbReference type="PANTHER" id="PTHR11566:SF131">
    <property type="entry name" value="GTPASE, PUTATIVE (AFU_ORTHOLOGUE AFUA_6G07630)-RELATED"/>
    <property type="match status" value="1"/>
</dbReference>
<dbReference type="CDD" id="cd08771">
    <property type="entry name" value="DLP_1"/>
    <property type="match status" value="1"/>
</dbReference>
<organism evidence="5 6">
    <name type="scientific">Botryobasidium botryosum (strain FD-172 SS1)</name>
    <dbReference type="NCBI Taxonomy" id="930990"/>
    <lineage>
        <taxon>Eukaryota</taxon>
        <taxon>Fungi</taxon>
        <taxon>Dikarya</taxon>
        <taxon>Basidiomycota</taxon>
        <taxon>Agaricomycotina</taxon>
        <taxon>Agaricomycetes</taxon>
        <taxon>Cantharellales</taxon>
        <taxon>Botryobasidiaceae</taxon>
        <taxon>Botryobasidium</taxon>
    </lineage>
</organism>
<dbReference type="EMBL" id="KL198022">
    <property type="protein sequence ID" value="KDQ18068.1"/>
    <property type="molecule type" value="Genomic_DNA"/>
</dbReference>
<dbReference type="GO" id="GO:0031623">
    <property type="term" value="P:receptor internalization"/>
    <property type="evidence" value="ECO:0007669"/>
    <property type="project" value="TreeGrafter"/>
</dbReference>
<dbReference type="Proteomes" id="UP000027195">
    <property type="component" value="Unassembled WGS sequence"/>
</dbReference>
<feature type="domain" description="Dynamin-type G" evidence="4">
    <location>
        <begin position="35"/>
        <end position="345"/>
    </location>
</feature>
<evidence type="ECO:0000259" key="4">
    <source>
        <dbReference type="PROSITE" id="PS51718"/>
    </source>
</evidence>
<dbReference type="OrthoDB" id="5061070at2759"/>
<dbReference type="SUPFAM" id="SSF52540">
    <property type="entry name" value="P-loop containing nucleoside triphosphate hydrolases"/>
    <property type="match status" value="1"/>
</dbReference>
<dbReference type="PROSITE" id="PS51388">
    <property type="entry name" value="GED"/>
    <property type="match status" value="1"/>
</dbReference>
<feature type="domain" description="GED" evidence="3">
    <location>
        <begin position="639"/>
        <end position="733"/>
    </location>
</feature>